<evidence type="ECO:0000256" key="7">
    <source>
        <dbReference type="ARBA" id="ARBA00022989"/>
    </source>
</evidence>
<keyword evidence="10" id="KW-0675">Receptor</keyword>
<dbReference type="GO" id="GO:0009986">
    <property type="term" value="C:cell surface"/>
    <property type="evidence" value="ECO:0007669"/>
    <property type="project" value="TreeGrafter"/>
</dbReference>
<dbReference type="GO" id="GO:0001525">
    <property type="term" value="P:angiogenesis"/>
    <property type="evidence" value="ECO:0007669"/>
    <property type="project" value="TreeGrafter"/>
</dbReference>
<dbReference type="Gene3D" id="1.10.150.510">
    <property type="entry name" value="Receptor activity modifying family"/>
    <property type="match status" value="1"/>
</dbReference>
<evidence type="ECO:0000256" key="6">
    <source>
        <dbReference type="ARBA" id="ARBA00022729"/>
    </source>
</evidence>
<keyword evidence="5 11" id="KW-0812">Transmembrane</keyword>
<dbReference type="GO" id="GO:0015026">
    <property type="term" value="F:coreceptor activity"/>
    <property type="evidence" value="ECO:0007669"/>
    <property type="project" value="InterPro"/>
</dbReference>
<keyword evidence="14" id="KW-1185">Reference proteome</keyword>
<keyword evidence="8 11" id="KW-0472">Membrane</keyword>
<dbReference type="InParanoid" id="A0A665VIC0"/>
<protein>
    <submittedName>
        <fullName evidence="13">Receptor (G protein-coupled) activity modifying protein 2</fullName>
    </submittedName>
</protein>
<keyword evidence="9" id="KW-1015">Disulfide bond</keyword>
<dbReference type="GO" id="GO:0007186">
    <property type="term" value="P:G protein-coupled receptor signaling pathway"/>
    <property type="evidence" value="ECO:0007669"/>
    <property type="project" value="TreeGrafter"/>
</dbReference>
<evidence type="ECO:0000256" key="12">
    <source>
        <dbReference type="SAM" id="SignalP"/>
    </source>
</evidence>
<dbReference type="Ensembl" id="ENSENLT00000031895.1">
    <property type="protein sequence ID" value="ENSENLP00000030992.1"/>
    <property type="gene ID" value="ENSENLG00000013728.1"/>
</dbReference>
<evidence type="ECO:0000256" key="1">
    <source>
        <dbReference type="ARBA" id="ARBA00004251"/>
    </source>
</evidence>
<sequence>MKGSLGFIGLFLSFLSDAVHGDSAFMTFACGDTLHNCMYICEVCHNLYGGPTMDCLSALVSHVCLSNFENAMASLNSTDWCIWDNVKSSYSNLSNCTENISDCLRIPWPNPLVERTFVEIHSRFFKDCPSEELTDPPPAIIFALVITPICLIPVMVSLVVFKTKNGDGSS</sequence>
<dbReference type="GO" id="GO:0032870">
    <property type="term" value="P:cellular response to hormone stimulus"/>
    <property type="evidence" value="ECO:0007669"/>
    <property type="project" value="TreeGrafter"/>
</dbReference>
<evidence type="ECO:0000256" key="3">
    <source>
        <dbReference type="ARBA" id="ARBA00022448"/>
    </source>
</evidence>
<comment type="similarity">
    <text evidence="2">Belongs to the RAMP family.</text>
</comment>
<feature type="signal peptide" evidence="12">
    <location>
        <begin position="1"/>
        <end position="21"/>
    </location>
</feature>
<keyword evidence="3" id="KW-0813">Transport</keyword>
<dbReference type="GO" id="GO:0031623">
    <property type="term" value="P:receptor internalization"/>
    <property type="evidence" value="ECO:0007669"/>
    <property type="project" value="TreeGrafter"/>
</dbReference>
<dbReference type="Proteomes" id="UP000472264">
    <property type="component" value="Chromosome 8"/>
</dbReference>
<dbReference type="InterPro" id="IPR006985">
    <property type="entry name" value="RAMP"/>
</dbReference>
<evidence type="ECO:0000256" key="5">
    <source>
        <dbReference type="ARBA" id="ARBA00022692"/>
    </source>
</evidence>
<dbReference type="GO" id="GO:0043235">
    <property type="term" value="C:receptor complex"/>
    <property type="evidence" value="ECO:0007669"/>
    <property type="project" value="TreeGrafter"/>
</dbReference>
<feature type="transmembrane region" description="Helical" evidence="11">
    <location>
        <begin position="139"/>
        <end position="161"/>
    </location>
</feature>
<feature type="chain" id="PRO_5025366445" evidence="12">
    <location>
        <begin position="22"/>
        <end position="170"/>
    </location>
</feature>
<reference evidence="13" key="2">
    <citation type="submission" date="2025-08" db="UniProtKB">
        <authorList>
            <consortium name="Ensembl"/>
        </authorList>
    </citation>
    <scope>IDENTIFICATION</scope>
</reference>
<name>A0A665VIC0_ECHNA</name>
<dbReference type="Pfam" id="PF04901">
    <property type="entry name" value="RAMP"/>
    <property type="match status" value="1"/>
</dbReference>
<dbReference type="GO" id="GO:0072659">
    <property type="term" value="P:protein localization to plasma membrane"/>
    <property type="evidence" value="ECO:0007669"/>
    <property type="project" value="TreeGrafter"/>
</dbReference>
<dbReference type="PANTHER" id="PTHR14076">
    <property type="entry name" value="RECEPTOR ACTIVITY MODIFYING PROTEIN RAMP"/>
    <property type="match status" value="1"/>
</dbReference>
<dbReference type="GO" id="GO:0008277">
    <property type="term" value="P:regulation of G protein-coupled receptor signaling pathway"/>
    <property type="evidence" value="ECO:0007669"/>
    <property type="project" value="InterPro"/>
</dbReference>
<keyword evidence="4" id="KW-1003">Cell membrane</keyword>
<evidence type="ECO:0000313" key="13">
    <source>
        <dbReference type="Ensembl" id="ENSENLP00000030992.1"/>
    </source>
</evidence>
<evidence type="ECO:0000256" key="8">
    <source>
        <dbReference type="ARBA" id="ARBA00023136"/>
    </source>
</evidence>
<proteinExistence type="inferred from homology"/>
<dbReference type="GO" id="GO:0006886">
    <property type="term" value="P:intracellular protein transport"/>
    <property type="evidence" value="ECO:0007669"/>
    <property type="project" value="InterPro"/>
</dbReference>
<keyword evidence="7 11" id="KW-1133">Transmembrane helix</keyword>
<dbReference type="GO" id="GO:0006816">
    <property type="term" value="P:calcium ion transport"/>
    <property type="evidence" value="ECO:0007669"/>
    <property type="project" value="TreeGrafter"/>
</dbReference>
<dbReference type="InterPro" id="IPR038126">
    <property type="entry name" value="RAMP_sf"/>
</dbReference>
<evidence type="ECO:0000256" key="11">
    <source>
        <dbReference type="SAM" id="Phobius"/>
    </source>
</evidence>
<dbReference type="PANTHER" id="PTHR14076:SF10">
    <property type="entry name" value="RAMP2 PROTEIN"/>
    <property type="match status" value="1"/>
</dbReference>
<organism evidence="13 14">
    <name type="scientific">Echeneis naucrates</name>
    <name type="common">Live sharksucker</name>
    <dbReference type="NCBI Taxonomy" id="173247"/>
    <lineage>
        <taxon>Eukaryota</taxon>
        <taxon>Metazoa</taxon>
        <taxon>Chordata</taxon>
        <taxon>Craniata</taxon>
        <taxon>Vertebrata</taxon>
        <taxon>Euteleostomi</taxon>
        <taxon>Actinopterygii</taxon>
        <taxon>Neopterygii</taxon>
        <taxon>Teleostei</taxon>
        <taxon>Neoteleostei</taxon>
        <taxon>Acanthomorphata</taxon>
        <taxon>Carangaria</taxon>
        <taxon>Carangiformes</taxon>
        <taxon>Echeneidae</taxon>
        <taxon>Echeneis</taxon>
    </lineage>
</organism>
<accession>A0A665VIC0</accession>
<dbReference type="AlphaFoldDB" id="A0A665VIC0"/>
<dbReference type="GO" id="GO:0005886">
    <property type="term" value="C:plasma membrane"/>
    <property type="evidence" value="ECO:0007669"/>
    <property type="project" value="UniProtKB-SubCell"/>
</dbReference>
<evidence type="ECO:0000256" key="4">
    <source>
        <dbReference type="ARBA" id="ARBA00022475"/>
    </source>
</evidence>
<reference evidence="13" key="1">
    <citation type="submission" date="2021-04" db="EMBL/GenBank/DDBJ databases">
        <authorList>
            <consortium name="Wellcome Sanger Institute Data Sharing"/>
        </authorList>
    </citation>
    <scope>NUCLEOTIDE SEQUENCE [LARGE SCALE GENOMIC DNA]</scope>
</reference>
<evidence type="ECO:0000256" key="9">
    <source>
        <dbReference type="ARBA" id="ARBA00023157"/>
    </source>
</evidence>
<reference evidence="13" key="3">
    <citation type="submission" date="2025-09" db="UniProtKB">
        <authorList>
            <consortium name="Ensembl"/>
        </authorList>
    </citation>
    <scope>IDENTIFICATION</scope>
</reference>
<evidence type="ECO:0000256" key="2">
    <source>
        <dbReference type="ARBA" id="ARBA00007087"/>
    </source>
</evidence>
<evidence type="ECO:0000256" key="10">
    <source>
        <dbReference type="ARBA" id="ARBA00023170"/>
    </source>
</evidence>
<keyword evidence="6 12" id="KW-0732">Signal</keyword>
<dbReference type="OMA" id="WCDWAVI"/>
<comment type="subcellular location">
    <subcellularLocation>
        <location evidence="1">Cell membrane</location>
        <topology evidence="1">Single-pass type I membrane protein</topology>
    </subcellularLocation>
</comment>
<evidence type="ECO:0000313" key="14">
    <source>
        <dbReference type="Proteomes" id="UP000472264"/>
    </source>
</evidence>